<dbReference type="InterPro" id="IPR018759">
    <property type="entry name" value="BBP2_2"/>
</dbReference>
<evidence type="ECO:0000313" key="3">
    <source>
        <dbReference type="Proteomes" id="UP000006201"/>
    </source>
</evidence>
<comment type="caution">
    <text evidence="2">The sequence shown here is derived from an EMBL/GenBank/DDBJ whole genome shotgun (WGS) entry which is preliminary data.</text>
</comment>
<evidence type="ECO:0000256" key="1">
    <source>
        <dbReference type="SAM" id="SignalP"/>
    </source>
</evidence>
<keyword evidence="3" id="KW-1185">Reference proteome</keyword>
<protein>
    <recommendedName>
        <fullName evidence="4">Outer membrane beta-barrel protein</fullName>
    </recommendedName>
</protein>
<organism evidence="2 3">
    <name type="scientific">Pseudoalteromonas tunicata D2</name>
    <dbReference type="NCBI Taxonomy" id="87626"/>
    <lineage>
        <taxon>Bacteria</taxon>
        <taxon>Pseudomonadati</taxon>
        <taxon>Pseudomonadota</taxon>
        <taxon>Gammaproteobacteria</taxon>
        <taxon>Alteromonadales</taxon>
        <taxon>Pseudoalteromonadaceae</taxon>
        <taxon>Pseudoalteromonas</taxon>
    </lineage>
</organism>
<dbReference type="STRING" id="87626.PTD2_18615"/>
<sequence length="404" mass="44500">MPINIKEIAKMKKSLLATALAGTIFNYAHAVEPAGFNTESGIVITPLLNVGVKNDNNIFSQPANEESSAILTVDPTVNFLLSDGINSYSVDAGLKSATYFSSSDDNYLDGFLAFDMHLEPSSQSRFDLNADLNWVTEPRGTGITEGLGDSVDEPLSYSEQILAATYEFGALSTNGKLAFDARYYNKGYSNFEAVTQYREYDSFLLGTTLSYNTGAATDLFLELSKDAIRYEKVEAGRASLSSDDYRALIGVKWEATALTTGSAKIGYQNKDFESDSRANFSGLSWNAGITWQPLTYTLIDFSTSRAARDPSVEGSYIKESVHTLGWTHGWNQQLNTRLGVSYTKEDYSGVVRKDDTTTYSASATYALFRWVDVGVFADFIDKNSTRDTIYFDKTVVGVNFTFAM</sequence>
<dbReference type="eggNOG" id="COG5338">
    <property type="taxonomic scope" value="Bacteria"/>
</dbReference>
<proteinExistence type="predicted"/>
<keyword evidence="1" id="KW-0732">Signal</keyword>
<dbReference type="AlphaFoldDB" id="A4CBX6"/>
<dbReference type="Pfam" id="PF10082">
    <property type="entry name" value="BBP2_2"/>
    <property type="match status" value="1"/>
</dbReference>
<feature type="signal peptide" evidence="1">
    <location>
        <begin position="1"/>
        <end position="30"/>
    </location>
</feature>
<gene>
    <name evidence="2" type="ORF">PTD2_18615</name>
</gene>
<dbReference type="EMBL" id="AAOH01000005">
    <property type="protein sequence ID" value="EAR27863.1"/>
    <property type="molecule type" value="Genomic_DNA"/>
</dbReference>
<feature type="chain" id="PRO_5002667164" description="Outer membrane beta-barrel protein" evidence="1">
    <location>
        <begin position="31"/>
        <end position="404"/>
    </location>
</feature>
<name>A4CBX6_9GAMM</name>
<reference evidence="2 3" key="1">
    <citation type="submission" date="2006-02" db="EMBL/GenBank/DDBJ databases">
        <authorList>
            <person name="Moran M.A."/>
            <person name="Kjelleberg S."/>
            <person name="Egan S."/>
            <person name="Saunders N."/>
            <person name="Thomas T."/>
            <person name="Ferriera S."/>
            <person name="Johnson J."/>
            <person name="Kravitz S."/>
            <person name="Halpern A."/>
            <person name="Remington K."/>
            <person name="Beeson K."/>
            <person name="Tran B."/>
            <person name="Rogers Y.-H."/>
            <person name="Friedman R."/>
            <person name="Venter J.C."/>
        </authorList>
    </citation>
    <scope>NUCLEOTIDE SEQUENCE [LARGE SCALE GENOMIC DNA]</scope>
    <source>
        <strain evidence="2 3">D2</strain>
    </source>
</reference>
<evidence type="ECO:0000313" key="2">
    <source>
        <dbReference type="EMBL" id="EAR27863.1"/>
    </source>
</evidence>
<accession>A4CBX6</accession>
<evidence type="ECO:0008006" key="4">
    <source>
        <dbReference type="Google" id="ProtNLM"/>
    </source>
</evidence>
<dbReference type="Proteomes" id="UP000006201">
    <property type="component" value="Unassembled WGS sequence"/>
</dbReference>
<dbReference type="HOGENOM" id="CLU_052040_0_0_6"/>